<dbReference type="InterPro" id="IPR011659">
    <property type="entry name" value="WD40"/>
</dbReference>
<dbReference type="PANTHER" id="PTHR43056:SF5">
    <property type="entry name" value="PEPTIDASE S9 PROLYL OLIGOPEPTIDASE CATALYTIC DOMAIN-CONTAINING PROTEIN"/>
    <property type="match status" value="1"/>
</dbReference>
<dbReference type="SUPFAM" id="SSF53474">
    <property type="entry name" value="alpha/beta-Hydrolases"/>
    <property type="match status" value="1"/>
</dbReference>
<dbReference type="Proteomes" id="UP000077315">
    <property type="component" value="Unassembled WGS sequence"/>
</dbReference>
<keyword evidence="3" id="KW-1185">Reference proteome</keyword>
<dbReference type="Gene3D" id="3.40.50.1820">
    <property type="entry name" value="alpha/beta hydrolase"/>
    <property type="match status" value="1"/>
</dbReference>
<dbReference type="AlphaFoldDB" id="A0A167JJI2"/>
<dbReference type="GO" id="GO:0006508">
    <property type="term" value="P:proteolysis"/>
    <property type="evidence" value="ECO:0007669"/>
    <property type="project" value="InterPro"/>
</dbReference>
<dbReference type="GO" id="GO:0008236">
    <property type="term" value="F:serine-type peptidase activity"/>
    <property type="evidence" value="ECO:0007669"/>
    <property type="project" value="InterPro"/>
</dbReference>
<organism evidence="2 3">
    <name type="scientific">Phycomyces blakesleeanus (strain ATCC 8743b / DSM 1359 / FGSC 10004 / NBRC 33097 / NRRL 1555)</name>
    <dbReference type="NCBI Taxonomy" id="763407"/>
    <lineage>
        <taxon>Eukaryota</taxon>
        <taxon>Fungi</taxon>
        <taxon>Fungi incertae sedis</taxon>
        <taxon>Mucoromycota</taxon>
        <taxon>Mucoromycotina</taxon>
        <taxon>Mucoromycetes</taxon>
        <taxon>Mucorales</taxon>
        <taxon>Phycomycetaceae</taxon>
        <taxon>Phycomyces</taxon>
    </lineage>
</organism>
<feature type="domain" description="Peptidase S9 prolyl oligopeptidase catalytic" evidence="1">
    <location>
        <begin position="438"/>
        <end position="640"/>
    </location>
</feature>
<reference evidence="3" key="1">
    <citation type="submission" date="2015-06" db="EMBL/GenBank/DDBJ databases">
        <title>Expansion of signal transduction pathways in fungi by whole-genome duplication.</title>
        <authorList>
            <consortium name="DOE Joint Genome Institute"/>
            <person name="Corrochano L.M."/>
            <person name="Kuo A."/>
            <person name="Marcet-Houben M."/>
            <person name="Polaino S."/>
            <person name="Salamov A."/>
            <person name="Villalobos J.M."/>
            <person name="Alvarez M.I."/>
            <person name="Avalos J."/>
            <person name="Benito E.P."/>
            <person name="Benoit I."/>
            <person name="Burger G."/>
            <person name="Camino L.P."/>
            <person name="Canovas D."/>
            <person name="Cerda-Olmedo E."/>
            <person name="Cheng J.-F."/>
            <person name="Dominguez A."/>
            <person name="Elias M."/>
            <person name="Eslava A.P."/>
            <person name="Glaser F."/>
            <person name="Grimwood J."/>
            <person name="Gutierrez G."/>
            <person name="Heitman J."/>
            <person name="Henrissat B."/>
            <person name="Iturriaga E.A."/>
            <person name="Lang B.F."/>
            <person name="Lavin J.L."/>
            <person name="Lee S."/>
            <person name="Li W."/>
            <person name="Lindquist E."/>
            <person name="Lopez-Garcia S."/>
            <person name="Luque E.M."/>
            <person name="Marcos A.T."/>
            <person name="Martin J."/>
            <person name="McCluskey K."/>
            <person name="Medina H.R."/>
            <person name="Miralles-Duran A."/>
            <person name="Miyazaki A."/>
            <person name="Munoz-Torres E."/>
            <person name="Oguiza J.A."/>
            <person name="Ohm R."/>
            <person name="Olmedo M."/>
            <person name="Orejas M."/>
            <person name="Ortiz-Castellanos L."/>
            <person name="Pisabarro A.G."/>
            <person name="Rodriguez-Romero J."/>
            <person name="Ruiz-Herrera J."/>
            <person name="Ruiz-Vazquez R."/>
            <person name="Sanz C."/>
            <person name="Schackwitz W."/>
            <person name="Schmutz J."/>
            <person name="Shahriari M."/>
            <person name="Shelest E."/>
            <person name="Silva-Franco F."/>
            <person name="Soanes D."/>
            <person name="Syed K."/>
            <person name="Tagua V.G."/>
            <person name="Talbot N.J."/>
            <person name="Thon M."/>
            <person name="De vries R.P."/>
            <person name="Wiebenga A."/>
            <person name="Yadav J.S."/>
            <person name="Braun E.L."/>
            <person name="Baker S."/>
            <person name="Garre V."/>
            <person name="Horwitz B."/>
            <person name="Torres-Martinez S."/>
            <person name="Idnurm A."/>
            <person name="Herrera-Estrella A."/>
            <person name="Gabaldon T."/>
            <person name="Grigoriev I.V."/>
        </authorList>
    </citation>
    <scope>NUCLEOTIDE SEQUENCE [LARGE SCALE GENOMIC DNA]</scope>
    <source>
        <strain evidence="3">NRRL 1555(-)</strain>
    </source>
</reference>
<evidence type="ECO:0000259" key="1">
    <source>
        <dbReference type="Pfam" id="PF00326"/>
    </source>
</evidence>
<dbReference type="PANTHER" id="PTHR43056">
    <property type="entry name" value="PEPTIDASE S9 PROLYL OLIGOPEPTIDASE"/>
    <property type="match status" value="1"/>
</dbReference>
<dbReference type="SUPFAM" id="SSF69322">
    <property type="entry name" value="Tricorn protease domain 2"/>
    <property type="match status" value="1"/>
</dbReference>
<dbReference type="OrthoDB" id="416344at2759"/>
<protein>
    <recommendedName>
        <fullName evidence="1">Peptidase S9 prolyl oligopeptidase catalytic domain-containing protein</fullName>
    </recommendedName>
</protein>
<dbReference type="EMBL" id="KV441005">
    <property type="protein sequence ID" value="OAD66116.1"/>
    <property type="molecule type" value="Genomic_DNA"/>
</dbReference>
<accession>A0A167JJI2</accession>
<proteinExistence type="predicted"/>
<dbReference type="VEuPathDB" id="FungiDB:PHYBLDRAFT_137424"/>
<dbReference type="GeneID" id="28990759"/>
<dbReference type="RefSeq" id="XP_018284156.1">
    <property type="nucleotide sequence ID" value="XM_018429853.1"/>
</dbReference>
<gene>
    <name evidence="2" type="ORF">PHYBLDRAFT_137424</name>
</gene>
<evidence type="ECO:0000313" key="2">
    <source>
        <dbReference type="EMBL" id="OAD66116.1"/>
    </source>
</evidence>
<name>A0A167JJI2_PHYB8</name>
<dbReference type="InterPro" id="IPR001375">
    <property type="entry name" value="Peptidase_S9_cat"/>
</dbReference>
<dbReference type="STRING" id="763407.A0A167JJI2"/>
<feature type="non-terminal residue" evidence="2">
    <location>
        <position position="1"/>
    </location>
</feature>
<dbReference type="Pfam" id="PF00326">
    <property type="entry name" value="Peptidase_S9"/>
    <property type="match status" value="1"/>
</dbReference>
<dbReference type="InterPro" id="IPR029058">
    <property type="entry name" value="AB_hydrolase_fold"/>
</dbReference>
<dbReference type="Pfam" id="PF07676">
    <property type="entry name" value="PD40"/>
    <property type="match status" value="2"/>
</dbReference>
<dbReference type="InParanoid" id="A0A167JJI2"/>
<sequence length="661" mass="74378">MVQVKPFGAWPSPITAESLASVSPVVDVCVDQTTGSVFWCQVMSAEQGRTQIFQRPLDVSAPPKALLPPGYNCRTRVHEYGQGALKVKNGLLIFSNDSDCQLYKIDLVNAPDSIVAITPESKSFRYADMVIDEKLRYLVCVREEHFENEEPKDVVNTLVAINLEEKDLSKAVKVIEKGSDFYSTPRISPDGTTLAYVDWVHPYMPWDFTRLHTAKISYSEGEISLSSTKTVAGETVGESIVQPEFGIDNVLYFVSDRSGFWNLYRYHNDSVELLLPEPLSQDFADAPWRFNNSFYTPFSSDPTKLLCINKKSLAVLNTSEKTLTDLPLEFTHFNQIRTYSVESQEYVVVNAASPMQPSQLISYSIVDQFLLHVLKESSAPKLDADYISVGKEITFLTTDNKEAYCYFYEPKNPEYTGEGKPPLRVLSHGGPTAYSPNSYSRDIQYWTTRGFAIADVNYGGSSGYGREYRNRLKKQWGVVDVDDCCNAALYLAKEGFVDQEKLAIVGSSAGGFTTLASVAFRDVFKAGCCMYGISDITLLAKETHKFESRYPDQLIGEYPKDKAIYEERSPLFSADNIKCPVIFFQGSEDKVVPPSQSEVMVEALKKKGIPVAYVLYQGETHGFRLAENIKRTKELEQWFYGQIFEFPVTGIEGVEIYNFHK</sequence>
<evidence type="ECO:0000313" key="3">
    <source>
        <dbReference type="Proteomes" id="UP000077315"/>
    </source>
</evidence>
<dbReference type="InterPro" id="IPR050585">
    <property type="entry name" value="Xaa-Pro_dipeptidyl-ppase/CocE"/>
</dbReference>